<dbReference type="eggNOG" id="ENOG502SQV6">
    <property type="taxonomic scope" value="Eukaryota"/>
</dbReference>
<dbReference type="Pfam" id="PF18126">
    <property type="entry name" value="Mitoc_mL59"/>
    <property type="match status" value="1"/>
</dbReference>
<evidence type="ECO:0000313" key="5">
    <source>
        <dbReference type="Proteomes" id="UP000053664"/>
    </source>
</evidence>
<dbReference type="InterPro" id="IPR037507">
    <property type="entry name" value="Ribosomal_mL59"/>
</dbReference>
<proteinExistence type="predicted"/>
<evidence type="ECO:0000256" key="2">
    <source>
        <dbReference type="SAM" id="MobiDB-lite"/>
    </source>
</evidence>
<evidence type="ECO:0000313" key="4">
    <source>
        <dbReference type="EMBL" id="EPQ28501.1"/>
    </source>
</evidence>
<protein>
    <recommendedName>
        <fullName evidence="3">Large ribosomal subunit protein mL59 domain-containing protein</fullName>
    </recommendedName>
</protein>
<reference evidence="4 5" key="1">
    <citation type="journal article" date="2013" name="Plant Cell">
        <title>The transition from a phytopathogenic smut ancestor to an anamorphic biocontrol agent deciphered by comparative whole-genome analysis.</title>
        <authorList>
            <person name="Lefebvre F."/>
            <person name="Joly D.L."/>
            <person name="Labbe C."/>
            <person name="Teichmann B."/>
            <person name="Linning R."/>
            <person name="Belzile F."/>
            <person name="Bakkeren G."/>
            <person name="Belanger R.R."/>
        </authorList>
    </citation>
    <scope>NUCLEOTIDE SEQUENCE [LARGE SCALE GENOMIC DNA]</scope>
    <source>
        <strain evidence="4 5">PF-1</strain>
    </source>
</reference>
<dbReference type="HOGENOM" id="CLU_1251140_0_0_1"/>
<dbReference type="GO" id="GO:0005762">
    <property type="term" value="C:mitochondrial large ribosomal subunit"/>
    <property type="evidence" value="ECO:0007669"/>
    <property type="project" value="InterPro"/>
</dbReference>
<evidence type="ECO:0000256" key="1">
    <source>
        <dbReference type="SAM" id="Coils"/>
    </source>
</evidence>
<dbReference type="RefSeq" id="XP_007879519.1">
    <property type="nucleotide sequence ID" value="XM_007881328.1"/>
</dbReference>
<dbReference type="PANTHER" id="PTHR28041:SF1">
    <property type="entry name" value="LARGE RIBOSOMAL SUBUNIT PROTEIN ML59"/>
    <property type="match status" value="1"/>
</dbReference>
<dbReference type="EMBL" id="KE361634">
    <property type="protein sequence ID" value="EPQ28501.1"/>
    <property type="molecule type" value="Genomic_DNA"/>
</dbReference>
<dbReference type="AlphaFoldDB" id="A0A061HD46"/>
<feature type="region of interest" description="Disordered" evidence="2">
    <location>
        <begin position="36"/>
        <end position="101"/>
    </location>
</feature>
<gene>
    <name evidence="4" type="ORF">PFL1_03804</name>
</gene>
<keyword evidence="1" id="KW-0175">Coiled coil</keyword>
<accession>A0A061HD46</accession>
<feature type="compositionally biased region" description="Polar residues" evidence="2">
    <location>
        <begin position="91"/>
        <end position="101"/>
    </location>
</feature>
<dbReference type="PANTHER" id="PTHR28041">
    <property type="entry name" value="54S RIBOSOMAL PROTEIN L25, MITOCHONDRIAL"/>
    <property type="match status" value="1"/>
</dbReference>
<feature type="compositionally biased region" description="Basic and acidic residues" evidence="2">
    <location>
        <begin position="73"/>
        <end position="82"/>
    </location>
</feature>
<feature type="coiled-coil region" evidence="1">
    <location>
        <begin position="203"/>
        <end position="230"/>
    </location>
</feature>
<dbReference type="KEGG" id="pfp:PFL1_03804"/>
<dbReference type="Proteomes" id="UP000053664">
    <property type="component" value="Unassembled WGS sequence"/>
</dbReference>
<dbReference type="GO" id="GO:0003735">
    <property type="term" value="F:structural constituent of ribosome"/>
    <property type="evidence" value="ECO:0007669"/>
    <property type="project" value="InterPro"/>
</dbReference>
<feature type="compositionally biased region" description="Low complexity" evidence="2">
    <location>
        <begin position="45"/>
        <end position="72"/>
    </location>
</feature>
<name>A0A061HD46_9BASI</name>
<sequence>MAFRQSLSLAQVQRNAQGDIVGRFLAKAPAYRRTTYISPPVLPDPSAAAASSSPSSSTSTSTATATTASTSADLDRPTERNPFKPWRSPTGRWSPSALSQRRQAELASLALQTGRLHRLPSGPKTDRLRARLAKLEEHRELEHIASQVRYAPPPAAGKADAQSEQDLVLATAKLEGYKGPYTGRKVSKMFKGSKVDRDAIVRRQNIKDKLQNMQTTVEEWQATKAENKAKFKPSLPF</sequence>
<evidence type="ECO:0000259" key="3">
    <source>
        <dbReference type="Pfam" id="PF18126"/>
    </source>
</evidence>
<dbReference type="GeneID" id="19317912"/>
<organism evidence="4 5">
    <name type="scientific">Pseudozyma flocculosa PF-1</name>
    <dbReference type="NCBI Taxonomy" id="1277687"/>
    <lineage>
        <taxon>Eukaryota</taxon>
        <taxon>Fungi</taxon>
        <taxon>Dikarya</taxon>
        <taxon>Basidiomycota</taxon>
        <taxon>Ustilaginomycotina</taxon>
        <taxon>Ustilaginomycetes</taxon>
        <taxon>Ustilaginales</taxon>
        <taxon>Ustilaginaceae</taxon>
        <taxon>Pseudozyma</taxon>
    </lineage>
</organism>
<feature type="domain" description="Large ribosomal subunit protein mL59" evidence="3">
    <location>
        <begin position="57"/>
        <end position="221"/>
    </location>
</feature>
<dbReference type="InterPro" id="IPR040922">
    <property type="entry name" value="Ribosomal_mL59_dom"/>
</dbReference>